<evidence type="ECO:0000313" key="2">
    <source>
        <dbReference type="EMBL" id="QNN62377.1"/>
    </source>
</evidence>
<dbReference type="RefSeq" id="WP_187554847.1">
    <property type="nucleotide sequence ID" value="NZ_CP060716.1"/>
</dbReference>
<proteinExistence type="predicted"/>
<dbReference type="SMART" id="SM00886">
    <property type="entry name" value="Dabb"/>
    <property type="match status" value="1"/>
</dbReference>
<gene>
    <name evidence="2" type="ORF">H9L06_08920</name>
</gene>
<dbReference type="Pfam" id="PF07876">
    <property type="entry name" value="Dabb"/>
    <property type="match status" value="1"/>
</dbReference>
<dbReference type="InterPro" id="IPR013097">
    <property type="entry name" value="Dabb"/>
</dbReference>
<organism evidence="2 3">
    <name type="scientific">Leucobacter denitrificans</name>
    <dbReference type="NCBI Taxonomy" id="683042"/>
    <lineage>
        <taxon>Bacteria</taxon>
        <taxon>Bacillati</taxon>
        <taxon>Actinomycetota</taxon>
        <taxon>Actinomycetes</taxon>
        <taxon>Micrococcales</taxon>
        <taxon>Microbacteriaceae</taxon>
        <taxon>Leucobacter</taxon>
    </lineage>
</organism>
<dbReference type="KEGG" id="ldn:H9L06_08920"/>
<reference evidence="2 3" key="1">
    <citation type="submission" date="2020-08" db="EMBL/GenBank/DDBJ databases">
        <title>Genome sequence of Leucobacter denitrificans KACC 14055T.</title>
        <authorList>
            <person name="Hyun D.-W."/>
            <person name="Bae J.-W."/>
        </authorList>
    </citation>
    <scope>NUCLEOTIDE SEQUENCE [LARGE SCALE GENOMIC DNA]</scope>
    <source>
        <strain evidence="2 3">KACC 14055</strain>
    </source>
</reference>
<name>A0A7G9S3F2_9MICO</name>
<evidence type="ECO:0000313" key="3">
    <source>
        <dbReference type="Proteomes" id="UP000515934"/>
    </source>
</evidence>
<dbReference type="EMBL" id="CP060716">
    <property type="protein sequence ID" value="QNN62377.1"/>
    <property type="molecule type" value="Genomic_DNA"/>
</dbReference>
<dbReference type="SUPFAM" id="SSF54909">
    <property type="entry name" value="Dimeric alpha+beta barrel"/>
    <property type="match status" value="1"/>
</dbReference>
<dbReference type="PROSITE" id="PS51502">
    <property type="entry name" value="S_R_A_B_BARREL"/>
    <property type="match status" value="1"/>
</dbReference>
<dbReference type="InterPro" id="IPR011008">
    <property type="entry name" value="Dimeric_a/b-barrel"/>
</dbReference>
<dbReference type="PANTHER" id="PTHR37832">
    <property type="entry name" value="BLL2683 PROTEIN"/>
    <property type="match status" value="1"/>
</dbReference>
<dbReference type="PANTHER" id="PTHR37832:SF1">
    <property type="entry name" value="STRESS-RESPONSE A_B BARREL DOMAIN-CONTAINING PROTEIN"/>
    <property type="match status" value="1"/>
</dbReference>
<evidence type="ECO:0000259" key="1">
    <source>
        <dbReference type="PROSITE" id="PS51502"/>
    </source>
</evidence>
<dbReference type="AlphaFoldDB" id="A0A7G9S3F2"/>
<feature type="domain" description="Stress-response A/B barrel" evidence="1">
    <location>
        <begin position="3"/>
        <end position="98"/>
    </location>
</feature>
<dbReference type="Gene3D" id="3.30.70.100">
    <property type="match status" value="1"/>
</dbReference>
<keyword evidence="3" id="KW-1185">Reference proteome</keyword>
<sequence>MTVRHIVCWKLNGETAEERATQAADIEAKLRELPATVPGIVAFDVFRNEYNGDVNWDVALVSDHRDKAALDEYAVHPDHVAVAGFIKERVAQRSGVDAELTGAK</sequence>
<accession>A0A7G9S3F2</accession>
<protein>
    <submittedName>
        <fullName evidence="2">Dabb family protein</fullName>
    </submittedName>
</protein>
<dbReference type="Proteomes" id="UP000515934">
    <property type="component" value="Chromosome"/>
</dbReference>